<evidence type="ECO:0000313" key="2">
    <source>
        <dbReference type="Proteomes" id="UP001241110"/>
    </source>
</evidence>
<dbReference type="InterPro" id="IPR029063">
    <property type="entry name" value="SAM-dependent_MTases_sf"/>
</dbReference>
<dbReference type="Proteomes" id="UP001241110">
    <property type="component" value="Unassembled WGS sequence"/>
</dbReference>
<dbReference type="GO" id="GO:0008168">
    <property type="term" value="F:methyltransferase activity"/>
    <property type="evidence" value="ECO:0007669"/>
    <property type="project" value="UniProtKB-KW"/>
</dbReference>
<protein>
    <submittedName>
        <fullName evidence="1">Class I SAM-dependent methyltransferase</fullName>
        <ecNumber evidence="1">2.1.1.-</ecNumber>
    </submittedName>
</protein>
<keyword evidence="1" id="KW-0489">Methyltransferase</keyword>
<accession>A0AAE3QWM7</accession>
<dbReference type="EC" id="2.1.1.-" evidence="1"/>
<organism evidence="1 2">
    <name type="scientific">Xanthocytophaga flava</name>
    <dbReference type="NCBI Taxonomy" id="3048013"/>
    <lineage>
        <taxon>Bacteria</taxon>
        <taxon>Pseudomonadati</taxon>
        <taxon>Bacteroidota</taxon>
        <taxon>Cytophagia</taxon>
        <taxon>Cytophagales</taxon>
        <taxon>Rhodocytophagaceae</taxon>
        <taxon>Xanthocytophaga</taxon>
    </lineage>
</organism>
<name>A0AAE3QWM7_9BACT</name>
<dbReference type="SUPFAM" id="SSF53335">
    <property type="entry name" value="S-adenosyl-L-methionine-dependent methyltransferases"/>
    <property type="match status" value="1"/>
</dbReference>
<dbReference type="AlphaFoldDB" id="A0AAE3QWM7"/>
<gene>
    <name evidence="1" type="ORF">QNI16_25405</name>
</gene>
<keyword evidence="1" id="KW-0808">Transferase</keyword>
<dbReference type="GO" id="GO:0032259">
    <property type="term" value="P:methylation"/>
    <property type="evidence" value="ECO:0007669"/>
    <property type="project" value="UniProtKB-KW"/>
</dbReference>
<dbReference type="Pfam" id="PF13578">
    <property type="entry name" value="Methyltransf_24"/>
    <property type="match status" value="1"/>
</dbReference>
<sequence length="256" mass="30210">MFLRYLQFWLRSGNAHAIHSPFVFQLYNQVIRNTKPYYCFETLEDSRMDLLTSQESITIKDFGAGSRINTSKQRKIRDLAHHSEKSPNLAQLLFRLVNYFQPATIFDLGTCLGTTTLYLAHGYKHAQLYTFEGDPGLANLARQRFEKFHCSHIRSVVGNIDDTLEEALKEIDRLDFVFFDANHRKEPTLRYFEQCLRKSDENSVFVFDDIYWSEEMQQAWQQIKKHPSVTLTVDLFYIGIVFFRKKQPVQHFTLRS</sequence>
<reference evidence="1" key="1">
    <citation type="submission" date="2023-05" db="EMBL/GenBank/DDBJ databases">
        <authorList>
            <person name="Zhang X."/>
        </authorList>
    </citation>
    <scope>NUCLEOTIDE SEQUENCE</scope>
    <source>
        <strain evidence="1">YF14B1</strain>
    </source>
</reference>
<dbReference type="Gene3D" id="3.40.50.150">
    <property type="entry name" value="Vaccinia Virus protein VP39"/>
    <property type="match status" value="1"/>
</dbReference>
<dbReference type="CDD" id="cd02440">
    <property type="entry name" value="AdoMet_MTases"/>
    <property type="match status" value="1"/>
</dbReference>
<proteinExistence type="predicted"/>
<comment type="caution">
    <text evidence="1">The sequence shown here is derived from an EMBL/GenBank/DDBJ whole genome shotgun (WGS) entry which is preliminary data.</text>
</comment>
<evidence type="ECO:0000313" key="1">
    <source>
        <dbReference type="EMBL" id="MDJ1483863.1"/>
    </source>
</evidence>
<dbReference type="EMBL" id="JASJOS010000012">
    <property type="protein sequence ID" value="MDJ1483863.1"/>
    <property type="molecule type" value="Genomic_DNA"/>
</dbReference>